<protein>
    <submittedName>
        <fullName evidence="3">MFS transporter</fullName>
    </submittedName>
</protein>
<dbReference type="InterPro" id="IPR011701">
    <property type="entry name" value="MFS"/>
</dbReference>
<sequence>MVEEELEHSRKSTIMKLYMRISALSFSNSAVSPVLPYLIVYYGGGATESGFFQAFNNLFGNLGQVLWGRVSDVSGLRKLLLALGSLSALLTPLILVSILVSTNSLNPYLIILVSAIATFLGSASAPIIAPVISELAKSSKESVHLFAIHSNLSTFFSILGNVVATLILQVYLQSAVQGFANLFIIALLSAAIALIASLSIPRTVVDIRRGEHYKGRGFVHEFGKVVEGFRNSLKNPRFRGFAFTNTLYNLSLSIAWPLFILTQKNVLNLSPAQITTFSIASSVTTIASQYMMGMLLRRELYRFLTLLNRFGLVVVPLVYAYATNYTQLLLLNIYTGFLSGFTNIIFPMYIIECAGDGNRATYIGVYNMLIGIASFTGSLIGGSISTKLIESFGLIQGLKITYYICTIARIFSALLTLKSKEYVF</sequence>
<feature type="transmembrane region" description="Helical" evidence="1">
    <location>
        <begin position="152"/>
        <end position="172"/>
    </location>
</feature>
<feature type="transmembrane region" description="Helical" evidence="1">
    <location>
        <begin position="108"/>
        <end position="132"/>
    </location>
</feature>
<dbReference type="AlphaFoldDB" id="A0A7J2U4G5"/>
<dbReference type="Gene3D" id="1.20.1250.20">
    <property type="entry name" value="MFS general substrate transporter like domains"/>
    <property type="match status" value="2"/>
</dbReference>
<feature type="transmembrane region" description="Helical" evidence="1">
    <location>
        <begin position="240"/>
        <end position="260"/>
    </location>
</feature>
<dbReference type="GO" id="GO:0022857">
    <property type="term" value="F:transmembrane transporter activity"/>
    <property type="evidence" value="ECO:0007669"/>
    <property type="project" value="InterPro"/>
</dbReference>
<evidence type="ECO:0000313" key="3">
    <source>
        <dbReference type="EMBL" id="HEM67740.1"/>
    </source>
</evidence>
<proteinExistence type="predicted"/>
<evidence type="ECO:0000256" key="1">
    <source>
        <dbReference type="SAM" id="Phobius"/>
    </source>
</evidence>
<name>A0A7J2U4G5_9CREN</name>
<feature type="transmembrane region" description="Helical" evidence="1">
    <location>
        <begin position="79"/>
        <end position="102"/>
    </location>
</feature>
<dbReference type="PANTHER" id="PTHR23526">
    <property type="entry name" value="INTEGRAL MEMBRANE TRANSPORT PROTEIN-RELATED"/>
    <property type="match status" value="1"/>
</dbReference>
<feature type="domain" description="Major facilitator superfamily (MFS) profile" evidence="2">
    <location>
        <begin position="13"/>
        <end position="420"/>
    </location>
</feature>
<comment type="caution">
    <text evidence="3">The sequence shown here is derived from an EMBL/GenBank/DDBJ whole genome shotgun (WGS) entry which is preliminary data.</text>
</comment>
<dbReference type="InterPro" id="IPR036259">
    <property type="entry name" value="MFS_trans_sf"/>
</dbReference>
<feature type="transmembrane region" description="Helical" evidence="1">
    <location>
        <begin position="178"/>
        <end position="200"/>
    </location>
</feature>
<organism evidence="3">
    <name type="scientific">Ignisphaera aggregans</name>
    <dbReference type="NCBI Taxonomy" id="334771"/>
    <lineage>
        <taxon>Archaea</taxon>
        <taxon>Thermoproteota</taxon>
        <taxon>Thermoprotei</taxon>
        <taxon>Desulfurococcales</taxon>
        <taxon>Desulfurococcaceae</taxon>
        <taxon>Ignisphaera</taxon>
    </lineage>
</organism>
<dbReference type="SUPFAM" id="SSF103473">
    <property type="entry name" value="MFS general substrate transporter"/>
    <property type="match status" value="1"/>
</dbReference>
<feature type="transmembrane region" description="Helical" evidence="1">
    <location>
        <begin position="363"/>
        <end position="380"/>
    </location>
</feature>
<feature type="transmembrane region" description="Helical" evidence="1">
    <location>
        <begin position="303"/>
        <end position="322"/>
    </location>
</feature>
<dbReference type="InterPro" id="IPR020846">
    <property type="entry name" value="MFS_dom"/>
</dbReference>
<evidence type="ECO:0000259" key="2">
    <source>
        <dbReference type="PROSITE" id="PS50850"/>
    </source>
</evidence>
<feature type="transmembrane region" description="Helical" evidence="1">
    <location>
        <begin position="400"/>
        <end position="417"/>
    </location>
</feature>
<dbReference type="Pfam" id="PF07690">
    <property type="entry name" value="MFS_1"/>
    <property type="match status" value="1"/>
</dbReference>
<dbReference type="PROSITE" id="PS50850">
    <property type="entry name" value="MFS"/>
    <property type="match status" value="1"/>
</dbReference>
<keyword evidence="1" id="KW-0812">Transmembrane</keyword>
<keyword evidence="1" id="KW-0472">Membrane</keyword>
<dbReference type="InterPro" id="IPR052528">
    <property type="entry name" value="Sugar_transport-like"/>
</dbReference>
<keyword evidence="1" id="KW-1133">Transmembrane helix</keyword>
<dbReference type="PANTHER" id="PTHR23526:SF2">
    <property type="entry name" value="MAJOR FACILITATOR SUPERFAMILY (MFS) PROFILE DOMAIN-CONTAINING PROTEIN"/>
    <property type="match status" value="1"/>
</dbReference>
<dbReference type="EMBL" id="DSEU01000066">
    <property type="protein sequence ID" value="HEM67740.1"/>
    <property type="molecule type" value="Genomic_DNA"/>
</dbReference>
<accession>A0A7J2U4G5</accession>
<feature type="transmembrane region" description="Helical" evidence="1">
    <location>
        <begin position="21"/>
        <end position="44"/>
    </location>
</feature>
<gene>
    <name evidence="3" type="ORF">ENO26_09310</name>
</gene>
<feature type="transmembrane region" description="Helical" evidence="1">
    <location>
        <begin position="328"/>
        <end position="351"/>
    </location>
</feature>
<reference evidence="3" key="1">
    <citation type="journal article" date="2020" name="mSystems">
        <title>Genome- and Community-Level Interaction Insights into Carbon Utilization and Element Cycling Functions of Hydrothermarchaeota in Hydrothermal Sediment.</title>
        <authorList>
            <person name="Zhou Z."/>
            <person name="Liu Y."/>
            <person name="Xu W."/>
            <person name="Pan J."/>
            <person name="Luo Z.H."/>
            <person name="Li M."/>
        </authorList>
    </citation>
    <scope>NUCLEOTIDE SEQUENCE [LARGE SCALE GENOMIC DNA]</scope>
    <source>
        <strain evidence="3">SpSt-125</strain>
    </source>
</reference>